<gene>
    <name evidence="3" type="ORF">SAMN05443637_1305</name>
</gene>
<organism evidence="3 4">
    <name type="scientific">Pseudonocardia thermophila</name>
    <dbReference type="NCBI Taxonomy" id="1848"/>
    <lineage>
        <taxon>Bacteria</taxon>
        <taxon>Bacillati</taxon>
        <taxon>Actinomycetota</taxon>
        <taxon>Actinomycetes</taxon>
        <taxon>Pseudonocardiales</taxon>
        <taxon>Pseudonocardiaceae</taxon>
        <taxon>Pseudonocardia</taxon>
    </lineage>
</organism>
<dbReference type="AlphaFoldDB" id="A0A1M7AU40"/>
<proteinExistence type="predicted"/>
<protein>
    <submittedName>
        <fullName evidence="3">Predicted metal-dependent hydrolase, TIM-barrel fold</fullName>
    </submittedName>
</protein>
<dbReference type="GO" id="GO:0016831">
    <property type="term" value="F:carboxy-lyase activity"/>
    <property type="evidence" value="ECO:0007669"/>
    <property type="project" value="InterPro"/>
</dbReference>
<keyword evidence="4" id="KW-1185">Reference proteome</keyword>
<feature type="domain" description="Amidohydrolase-related" evidence="2">
    <location>
        <begin position="102"/>
        <end position="393"/>
    </location>
</feature>
<sequence length="398" mass="44722">MKIDYPMIDADNHYYEQDDCFTRHIDPQDRDLALRLEEVPGTGVRRWGLNGRYLGFIEHNPADRILPPGAIAGLFAGKADYSGNGVEPISAFNEPAFMHRTERLALMDRQNMEAALFIPSMAVLIEGDFAETPRVVTANYRAFNRWLEEEWGYGADGRIFGVPLLTLLDLDWAIEELERVASLGAKFFYVKTGPVGDLSPADPTFDPLWARVQEIGIHPVFHIGDNVFAKLYAAHWGEDPDRSHSRFSPLQHLLCNGERPISDTLAALVLHNLFGRFPGIKVLSVEHGTSWVPPLLKLMDKSAMMGRNGVWPFGRLDAEPSEVFREHVYLTPYPEDDVKRIVEIMGADHVLLGSDYPHPEGVTEPRDFLDLLEGLPESDVRLILRDNLAGLLGLATTR</sequence>
<dbReference type="GO" id="GO:0005737">
    <property type="term" value="C:cytoplasm"/>
    <property type="evidence" value="ECO:0007669"/>
    <property type="project" value="TreeGrafter"/>
</dbReference>
<reference evidence="3 4" key="1">
    <citation type="submission" date="2016-11" db="EMBL/GenBank/DDBJ databases">
        <authorList>
            <person name="Jaros S."/>
            <person name="Januszkiewicz K."/>
            <person name="Wedrychowicz H."/>
        </authorList>
    </citation>
    <scope>NUCLEOTIDE SEQUENCE [LARGE SCALE GENOMIC DNA]</scope>
    <source>
        <strain evidence="3 4">DSM 43832</strain>
    </source>
</reference>
<dbReference type="InterPro" id="IPR006680">
    <property type="entry name" value="Amidohydro-rel"/>
</dbReference>
<dbReference type="STRING" id="1848.SAMN05443637_1305"/>
<dbReference type="EMBL" id="FRAP01000030">
    <property type="protein sequence ID" value="SHL46146.1"/>
    <property type="molecule type" value="Genomic_DNA"/>
</dbReference>
<accession>A0A1M7AU40</accession>
<evidence type="ECO:0000313" key="4">
    <source>
        <dbReference type="Proteomes" id="UP000184363"/>
    </source>
</evidence>
<dbReference type="GO" id="GO:0016787">
    <property type="term" value="F:hydrolase activity"/>
    <property type="evidence" value="ECO:0007669"/>
    <property type="project" value="UniProtKB-KW"/>
</dbReference>
<dbReference type="InterPro" id="IPR032466">
    <property type="entry name" value="Metal_Hydrolase"/>
</dbReference>
<evidence type="ECO:0000313" key="3">
    <source>
        <dbReference type="EMBL" id="SHL46146.1"/>
    </source>
</evidence>
<dbReference type="Pfam" id="PF04909">
    <property type="entry name" value="Amidohydro_2"/>
    <property type="match status" value="1"/>
</dbReference>
<keyword evidence="1" id="KW-0456">Lyase</keyword>
<keyword evidence="3" id="KW-0378">Hydrolase</keyword>
<dbReference type="Proteomes" id="UP000184363">
    <property type="component" value="Unassembled WGS sequence"/>
</dbReference>
<dbReference type="Gene3D" id="3.20.20.140">
    <property type="entry name" value="Metal-dependent hydrolases"/>
    <property type="match status" value="1"/>
</dbReference>
<evidence type="ECO:0000256" key="1">
    <source>
        <dbReference type="ARBA" id="ARBA00023239"/>
    </source>
</evidence>
<dbReference type="PANTHER" id="PTHR21240:SF28">
    <property type="entry name" value="ISO-OROTATE DECARBOXYLASE (EUROFUNG)"/>
    <property type="match status" value="1"/>
</dbReference>
<dbReference type="SUPFAM" id="SSF51556">
    <property type="entry name" value="Metallo-dependent hydrolases"/>
    <property type="match status" value="1"/>
</dbReference>
<dbReference type="GO" id="GO:0019748">
    <property type="term" value="P:secondary metabolic process"/>
    <property type="evidence" value="ECO:0007669"/>
    <property type="project" value="TreeGrafter"/>
</dbReference>
<dbReference type="PANTHER" id="PTHR21240">
    <property type="entry name" value="2-AMINO-3-CARBOXYLMUCONATE-6-SEMIALDEHYDE DECARBOXYLASE"/>
    <property type="match status" value="1"/>
</dbReference>
<evidence type="ECO:0000259" key="2">
    <source>
        <dbReference type="Pfam" id="PF04909"/>
    </source>
</evidence>
<dbReference type="RefSeq" id="WP_200804145.1">
    <property type="nucleotide sequence ID" value="NZ_FRAP01000030.1"/>
</dbReference>
<name>A0A1M7AU40_PSETH</name>
<dbReference type="InterPro" id="IPR032465">
    <property type="entry name" value="ACMSD"/>
</dbReference>